<keyword evidence="4" id="KW-1185">Reference proteome</keyword>
<dbReference type="SUPFAM" id="SSF48403">
    <property type="entry name" value="Ankyrin repeat"/>
    <property type="match status" value="2"/>
</dbReference>
<dbReference type="AlphaFoldDB" id="A2DVM0"/>
<protein>
    <submittedName>
        <fullName evidence="3">Uncharacterized protein</fullName>
    </submittedName>
</protein>
<dbReference type="InterPro" id="IPR002110">
    <property type="entry name" value="Ankyrin_rpt"/>
</dbReference>
<reference evidence="3" key="1">
    <citation type="submission" date="2006-10" db="EMBL/GenBank/DDBJ databases">
        <authorList>
            <person name="Amadeo P."/>
            <person name="Zhao Q."/>
            <person name="Wortman J."/>
            <person name="Fraser-Liggett C."/>
            <person name="Carlton J."/>
        </authorList>
    </citation>
    <scope>NUCLEOTIDE SEQUENCE</scope>
    <source>
        <strain evidence="3">G3</strain>
    </source>
</reference>
<gene>
    <name evidence="3" type="ORF">TVAG_495810</name>
</gene>
<dbReference type="Pfam" id="PF00023">
    <property type="entry name" value="Ank"/>
    <property type="match status" value="2"/>
</dbReference>
<dbReference type="SMR" id="A2DVM0"/>
<evidence type="ECO:0000313" key="3">
    <source>
        <dbReference type="EMBL" id="EAY15562.1"/>
    </source>
</evidence>
<sequence>MDAHYQLDRDLLNLTSSNVNDIVVHLSYTVYLEKEKLMYRFVDTLVTRIPIRVQSIDSYATLIHFFAVKSTKFTFKEKFKSYLLDKIFEKPYIDFIYNKIPLFATLRQCIKLKVFANEEIRTRALEDFSFTSQYSLLKALFFLPEIESQQCNDILSNFVSIAFKRSNLGINAQFLESHIQNLTENNYSLLLECIHSGSFYNDIANSIKNDDINQLIHLTNITEFDINGRVQDNLFEHGLLCHSNPTYISYSCFYGSLKCFKFLLLNNADMNITDDQNGFCPEHYAIMGGNAEIIRIVNQRRFDTRCTLQLAVLFYREDVFEWLLNTRKISVKNDDENFGNVVHMCSISNNFRALQHCITLGAEINDQGLDSLTPLQLAICFNSKECIQLLLNTKTINLNTINKKQHTALHVASMTGNCFAIKKMRKKECNPNISDANNWTALHFAISTNNYKCVKALLKFSDIDLSKKTIIGETPMLLAMHYGNKEIIDLFVKLNVLDPNDKSNSGVSALHIAFSQGLTDIIKYFLSLQNCDVNIANSMGQTPIFECVSHGYVEGLKILMSRNDVDVMKKDIFGQTIFTIPKLVENEEIVSILKNYALEHKIKI</sequence>
<dbReference type="STRING" id="5722.A2DVM0"/>
<dbReference type="InterPro" id="IPR036770">
    <property type="entry name" value="Ankyrin_rpt-contain_sf"/>
</dbReference>
<dbReference type="KEGG" id="tva:4773565"/>
<dbReference type="VEuPathDB" id="TrichDB:TVAGG3_0275930"/>
<dbReference type="Pfam" id="PF12796">
    <property type="entry name" value="Ank_2"/>
    <property type="match status" value="2"/>
</dbReference>
<proteinExistence type="predicted"/>
<dbReference type="RefSeq" id="XP_001327785.1">
    <property type="nucleotide sequence ID" value="XM_001327750.1"/>
</dbReference>
<accession>A2DVM0</accession>
<dbReference type="EMBL" id="DS113254">
    <property type="protein sequence ID" value="EAY15562.1"/>
    <property type="molecule type" value="Genomic_DNA"/>
</dbReference>
<keyword evidence="1" id="KW-0677">Repeat</keyword>
<dbReference type="PANTHER" id="PTHR24198">
    <property type="entry name" value="ANKYRIN REPEAT AND PROTEIN KINASE DOMAIN-CONTAINING PROTEIN"/>
    <property type="match status" value="1"/>
</dbReference>
<evidence type="ECO:0000313" key="4">
    <source>
        <dbReference type="Proteomes" id="UP000001542"/>
    </source>
</evidence>
<dbReference type="Proteomes" id="UP000001542">
    <property type="component" value="Unassembled WGS sequence"/>
</dbReference>
<organism evidence="3 4">
    <name type="scientific">Trichomonas vaginalis (strain ATCC PRA-98 / G3)</name>
    <dbReference type="NCBI Taxonomy" id="412133"/>
    <lineage>
        <taxon>Eukaryota</taxon>
        <taxon>Metamonada</taxon>
        <taxon>Parabasalia</taxon>
        <taxon>Trichomonadida</taxon>
        <taxon>Trichomonadidae</taxon>
        <taxon>Trichomonas</taxon>
    </lineage>
</organism>
<dbReference type="eggNOG" id="KOG4177">
    <property type="taxonomic scope" value="Eukaryota"/>
</dbReference>
<dbReference type="Gene3D" id="1.25.40.20">
    <property type="entry name" value="Ankyrin repeat-containing domain"/>
    <property type="match status" value="2"/>
</dbReference>
<dbReference type="PANTHER" id="PTHR24198:SF165">
    <property type="entry name" value="ANKYRIN REPEAT-CONTAINING PROTEIN-RELATED"/>
    <property type="match status" value="1"/>
</dbReference>
<keyword evidence="2" id="KW-0040">ANK repeat</keyword>
<evidence type="ECO:0000256" key="1">
    <source>
        <dbReference type="ARBA" id="ARBA00022737"/>
    </source>
</evidence>
<dbReference type="SMART" id="SM00248">
    <property type="entry name" value="ANK"/>
    <property type="match status" value="9"/>
</dbReference>
<evidence type="ECO:0000256" key="2">
    <source>
        <dbReference type="ARBA" id="ARBA00023043"/>
    </source>
</evidence>
<dbReference type="VEuPathDB" id="TrichDB:TVAG_495810"/>
<reference evidence="3" key="2">
    <citation type="journal article" date="2007" name="Science">
        <title>Draft genome sequence of the sexually transmitted pathogen Trichomonas vaginalis.</title>
        <authorList>
            <person name="Carlton J.M."/>
            <person name="Hirt R.P."/>
            <person name="Silva J.C."/>
            <person name="Delcher A.L."/>
            <person name="Schatz M."/>
            <person name="Zhao Q."/>
            <person name="Wortman J.R."/>
            <person name="Bidwell S.L."/>
            <person name="Alsmark U.C.M."/>
            <person name="Besteiro S."/>
            <person name="Sicheritz-Ponten T."/>
            <person name="Noel C.J."/>
            <person name="Dacks J.B."/>
            <person name="Foster P.G."/>
            <person name="Simillion C."/>
            <person name="Van de Peer Y."/>
            <person name="Miranda-Saavedra D."/>
            <person name="Barton G.J."/>
            <person name="Westrop G.D."/>
            <person name="Mueller S."/>
            <person name="Dessi D."/>
            <person name="Fiori P.L."/>
            <person name="Ren Q."/>
            <person name="Paulsen I."/>
            <person name="Zhang H."/>
            <person name="Bastida-Corcuera F.D."/>
            <person name="Simoes-Barbosa A."/>
            <person name="Brown M.T."/>
            <person name="Hayes R.D."/>
            <person name="Mukherjee M."/>
            <person name="Okumura C.Y."/>
            <person name="Schneider R."/>
            <person name="Smith A.J."/>
            <person name="Vanacova S."/>
            <person name="Villalvazo M."/>
            <person name="Haas B.J."/>
            <person name="Pertea M."/>
            <person name="Feldblyum T.V."/>
            <person name="Utterback T.R."/>
            <person name="Shu C.L."/>
            <person name="Osoegawa K."/>
            <person name="de Jong P.J."/>
            <person name="Hrdy I."/>
            <person name="Horvathova L."/>
            <person name="Zubacova Z."/>
            <person name="Dolezal P."/>
            <person name="Malik S.B."/>
            <person name="Logsdon J.M. Jr."/>
            <person name="Henze K."/>
            <person name="Gupta A."/>
            <person name="Wang C.C."/>
            <person name="Dunne R.L."/>
            <person name="Upcroft J.A."/>
            <person name="Upcroft P."/>
            <person name="White O."/>
            <person name="Salzberg S.L."/>
            <person name="Tang P."/>
            <person name="Chiu C.-H."/>
            <person name="Lee Y.-S."/>
            <person name="Embley T.M."/>
            <person name="Coombs G.H."/>
            <person name="Mottram J.C."/>
            <person name="Tachezy J."/>
            <person name="Fraser-Liggett C.M."/>
            <person name="Johnson P.J."/>
        </authorList>
    </citation>
    <scope>NUCLEOTIDE SEQUENCE [LARGE SCALE GENOMIC DNA]</scope>
    <source>
        <strain evidence="3">G3</strain>
    </source>
</reference>
<name>A2DVM0_TRIV3</name>
<dbReference type="InParanoid" id="A2DVM0"/>